<reference evidence="6 7" key="1">
    <citation type="submission" date="2021-12" db="EMBL/GenBank/DDBJ databases">
        <title>Genome sequence of Kibdelosporangium philippinense ATCC 49844.</title>
        <authorList>
            <person name="Fedorov E.A."/>
            <person name="Omeragic M."/>
            <person name="Shalygina K.F."/>
            <person name="Maclea K.S."/>
        </authorList>
    </citation>
    <scope>NUCLEOTIDE SEQUENCE [LARGE SCALE GENOMIC DNA]</scope>
    <source>
        <strain evidence="6 7">ATCC 49844</strain>
    </source>
</reference>
<dbReference type="Gene3D" id="3.40.50.2300">
    <property type="match status" value="2"/>
</dbReference>
<dbReference type="Proteomes" id="UP001521150">
    <property type="component" value="Unassembled WGS sequence"/>
</dbReference>
<sequence>MPRPTLADVARAAGVHPGTASRALNPDLRGRIAEETTKRVREAAERLGYVVDSVGRSLRTGRSRTIGVLVPDLTNPAFPGMIRGIEDELRVHDYAALLANTDNEVEREAELVATLKARQCDGFIIASAMRDDPVVRELVTAGDKVVLINRLLDDTTASAVVSDDQSGIAAAVHHLHGLGHNAIGHIAGPRDLSITRTRRVAYAQSMKALGLRGYVVLAEAYTAPAGHDAALRLLKRSRVTAIVAGNDMLAVGCFKAIEQLGLSCPEDISVVGFNDMPLAAHLRPALTTVRMPQYDMGVQAARLVMKADLSPETVVLPTELVVRASTGHVE</sequence>
<evidence type="ECO:0000256" key="1">
    <source>
        <dbReference type="ARBA" id="ARBA00023015"/>
    </source>
</evidence>
<dbReference type="SMART" id="SM00354">
    <property type="entry name" value="HTH_LACI"/>
    <property type="match status" value="1"/>
</dbReference>
<accession>A0ABS8ZR93</accession>
<dbReference type="InterPro" id="IPR010982">
    <property type="entry name" value="Lambda_DNA-bd_dom_sf"/>
</dbReference>
<dbReference type="EMBL" id="JAJVCN010000004">
    <property type="protein sequence ID" value="MCE7010235.1"/>
    <property type="molecule type" value="Genomic_DNA"/>
</dbReference>
<dbReference type="PANTHER" id="PTHR30146:SF138">
    <property type="entry name" value="TRANSCRIPTIONAL REGULATORY PROTEIN"/>
    <property type="match status" value="1"/>
</dbReference>
<gene>
    <name evidence="6" type="ORF">LWC34_46645</name>
</gene>
<evidence type="ECO:0000313" key="7">
    <source>
        <dbReference type="Proteomes" id="UP001521150"/>
    </source>
</evidence>
<name>A0ABS8ZR93_9PSEU</name>
<dbReference type="Pfam" id="PF13377">
    <property type="entry name" value="Peripla_BP_3"/>
    <property type="match status" value="1"/>
</dbReference>
<comment type="caution">
    <text evidence="6">The sequence shown here is derived from an EMBL/GenBank/DDBJ whole genome shotgun (WGS) entry which is preliminary data.</text>
</comment>
<evidence type="ECO:0000313" key="6">
    <source>
        <dbReference type="EMBL" id="MCE7010235.1"/>
    </source>
</evidence>
<evidence type="ECO:0000256" key="2">
    <source>
        <dbReference type="ARBA" id="ARBA00023125"/>
    </source>
</evidence>
<protein>
    <submittedName>
        <fullName evidence="6">LacI family transcriptional regulator</fullName>
    </submittedName>
</protein>
<dbReference type="InterPro" id="IPR046335">
    <property type="entry name" value="LacI/GalR-like_sensor"/>
</dbReference>
<dbReference type="SUPFAM" id="SSF47413">
    <property type="entry name" value="lambda repressor-like DNA-binding domains"/>
    <property type="match status" value="1"/>
</dbReference>
<keyword evidence="2" id="KW-0238">DNA-binding</keyword>
<evidence type="ECO:0000256" key="3">
    <source>
        <dbReference type="ARBA" id="ARBA00023163"/>
    </source>
</evidence>
<evidence type="ECO:0000259" key="5">
    <source>
        <dbReference type="PROSITE" id="PS50932"/>
    </source>
</evidence>
<dbReference type="InterPro" id="IPR028082">
    <property type="entry name" value="Peripla_BP_I"/>
</dbReference>
<dbReference type="RefSeq" id="WP_233731766.1">
    <property type="nucleotide sequence ID" value="NZ_JAJVCN010000004.1"/>
</dbReference>
<dbReference type="Gene3D" id="1.10.260.40">
    <property type="entry name" value="lambda repressor-like DNA-binding domains"/>
    <property type="match status" value="1"/>
</dbReference>
<dbReference type="PANTHER" id="PTHR30146">
    <property type="entry name" value="LACI-RELATED TRANSCRIPTIONAL REPRESSOR"/>
    <property type="match status" value="1"/>
</dbReference>
<dbReference type="InterPro" id="IPR000843">
    <property type="entry name" value="HTH_LacI"/>
</dbReference>
<keyword evidence="3" id="KW-0804">Transcription</keyword>
<keyword evidence="7" id="KW-1185">Reference proteome</keyword>
<keyword evidence="1" id="KW-0805">Transcription regulation</keyword>
<feature type="domain" description="HTH lacI-type" evidence="5">
    <location>
        <begin position="4"/>
        <end position="60"/>
    </location>
</feature>
<organism evidence="6 7">
    <name type="scientific">Kibdelosporangium philippinense</name>
    <dbReference type="NCBI Taxonomy" id="211113"/>
    <lineage>
        <taxon>Bacteria</taxon>
        <taxon>Bacillati</taxon>
        <taxon>Actinomycetota</taxon>
        <taxon>Actinomycetes</taxon>
        <taxon>Pseudonocardiales</taxon>
        <taxon>Pseudonocardiaceae</taxon>
        <taxon>Kibdelosporangium</taxon>
    </lineage>
</organism>
<dbReference type="PROSITE" id="PS50932">
    <property type="entry name" value="HTH_LACI_2"/>
    <property type="match status" value="1"/>
</dbReference>
<proteinExistence type="predicted"/>
<dbReference type="Pfam" id="PF00356">
    <property type="entry name" value="LacI"/>
    <property type="match status" value="1"/>
</dbReference>
<dbReference type="SUPFAM" id="SSF53822">
    <property type="entry name" value="Periplasmic binding protein-like I"/>
    <property type="match status" value="1"/>
</dbReference>
<dbReference type="CDD" id="cd01392">
    <property type="entry name" value="HTH_LacI"/>
    <property type="match status" value="1"/>
</dbReference>
<feature type="region of interest" description="Disordered" evidence="4">
    <location>
        <begin position="1"/>
        <end position="24"/>
    </location>
</feature>
<dbReference type="CDD" id="cd06267">
    <property type="entry name" value="PBP1_LacI_sugar_binding-like"/>
    <property type="match status" value="1"/>
</dbReference>
<evidence type="ECO:0000256" key="4">
    <source>
        <dbReference type="SAM" id="MobiDB-lite"/>
    </source>
</evidence>